<dbReference type="NCBIfam" id="NF040536">
    <property type="entry name" value="export_ArsQ"/>
    <property type="match status" value="1"/>
</dbReference>
<keyword evidence="1" id="KW-0812">Transmembrane</keyword>
<dbReference type="PANTHER" id="PTHR30354:SF7">
    <property type="entry name" value="BLL7963 PROTEIN"/>
    <property type="match status" value="1"/>
</dbReference>
<dbReference type="GO" id="GO:0015128">
    <property type="term" value="F:gluconate transmembrane transporter activity"/>
    <property type="evidence" value="ECO:0007669"/>
    <property type="project" value="InterPro"/>
</dbReference>
<comment type="caution">
    <text evidence="2">The sequence shown here is derived from an EMBL/GenBank/DDBJ whole genome shotgun (WGS) entry which is preliminary data.</text>
</comment>
<evidence type="ECO:0000313" key="3">
    <source>
        <dbReference type="Proteomes" id="UP000552560"/>
    </source>
</evidence>
<protein>
    <submittedName>
        <fullName evidence="2">Permease</fullName>
    </submittedName>
</protein>
<dbReference type="Pfam" id="PF02447">
    <property type="entry name" value="GntP_permease"/>
    <property type="match status" value="1"/>
</dbReference>
<name>A0A7Y0ZUQ0_PSEVE</name>
<feature type="transmembrane region" description="Helical" evidence="1">
    <location>
        <begin position="330"/>
        <end position="356"/>
    </location>
</feature>
<sequence>MLVEALRTKTRSRLRNLGSRVSIPLPVAMLLGAILIPLLAGTNSSDVFQSLSKGFANNLGYFAIVILSAFFIAGWISTQGSASFGKFGISLSPLLGAGMVCPDTAYASLAPIAGQHRKFIAIGCYSGFKLLMPAGPLIIGIGLGANTHDPKFLYLGLLLTVVTWVVGTVWTYWTTRTDCSSPNDSTDPTVPHDSVIKVILPLAVFFLLLITGYAIPKNQHSIIEFFTTPAGALIATSLLIALSCKPGEVQDLLSKAMRRTSPLLFTIGCASALGQALGLVLPKELIQHAFSASGSTTHILVGVFLLAAVFKTLNGSSLATFAAIPPVLSPILASGAVDLMSVTFAVCLGSFVAILPNDSYYWLVKSDAFPEYSTGRYMRLMTAGSVLQALIGLAVLLLISP</sequence>
<dbReference type="InterPro" id="IPR003474">
    <property type="entry name" value="Glcn_transporter"/>
</dbReference>
<keyword evidence="1" id="KW-0472">Membrane</keyword>
<dbReference type="AlphaFoldDB" id="A0A7Y0ZUQ0"/>
<evidence type="ECO:0000313" key="2">
    <source>
        <dbReference type="EMBL" id="NMX98395.1"/>
    </source>
</evidence>
<feature type="transmembrane region" description="Helical" evidence="1">
    <location>
        <begin position="119"/>
        <end position="145"/>
    </location>
</feature>
<evidence type="ECO:0000256" key="1">
    <source>
        <dbReference type="SAM" id="Phobius"/>
    </source>
</evidence>
<dbReference type="PANTHER" id="PTHR30354">
    <property type="entry name" value="GNT FAMILY GLUCONATE TRANSPORTER"/>
    <property type="match status" value="1"/>
</dbReference>
<feature type="transmembrane region" description="Helical" evidence="1">
    <location>
        <begin position="377"/>
        <end position="399"/>
    </location>
</feature>
<dbReference type="OrthoDB" id="6789689at2"/>
<feature type="transmembrane region" description="Helical" evidence="1">
    <location>
        <begin position="289"/>
        <end position="310"/>
    </location>
</feature>
<proteinExistence type="predicted"/>
<keyword evidence="1" id="KW-1133">Transmembrane helix</keyword>
<gene>
    <name evidence="2" type="ORF">HBO43_17460</name>
</gene>
<feature type="transmembrane region" description="Helical" evidence="1">
    <location>
        <begin position="59"/>
        <end position="77"/>
    </location>
</feature>
<reference evidence="2 3" key="1">
    <citation type="journal article" date="2020" name="Front. Microbiol.">
        <title>Genetic Organization of the aprX-lipA2 Operon Affects the Proteolytic Potential of Pseudomonas Species in Milk.</title>
        <authorList>
            <person name="Maier C."/>
            <person name="Huptas C."/>
            <person name="von Neubeck M."/>
            <person name="Scherer S."/>
            <person name="Wenning M."/>
            <person name="Lucking G."/>
        </authorList>
    </citation>
    <scope>NUCLEOTIDE SEQUENCE [LARGE SCALE GENOMIC DNA]</scope>
    <source>
        <strain evidence="2 3">WS 4671</strain>
    </source>
</reference>
<dbReference type="GO" id="GO:0005886">
    <property type="term" value="C:plasma membrane"/>
    <property type="evidence" value="ECO:0007669"/>
    <property type="project" value="TreeGrafter"/>
</dbReference>
<dbReference type="RefSeq" id="WP_057005195.1">
    <property type="nucleotide sequence ID" value="NZ_CP149793.1"/>
</dbReference>
<feature type="transmembrane region" description="Helical" evidence="1">
    <location>
        <begin position="222"/>
        <end position="243"/>
    </location>
</feature>
<feature type="transmembrane region" description="Helical" evidence="1">
    <location>
        <begin position="152"/>
        <end position="174"/>
    </location>
</feature>
<feature type="transmembrane region" description="Helical" evidence="1">
    <location>
        <begin position="263"/>
        <end position="282"/>
    </location>
</feature>
<accession>A0A7Y0ZUQ0</accession>
<organism evidence="2 3">
    <name type="scientific">Pseudomonas veronii</name>
    <dbReference type="NCBI Taxonomy" id="76761"/>
    <lineage>
        <taxon>Bacteria</taxon>
        <taxon>Pseudomonadati</taxon>
        <taxon>Pseudomonadota</taxon>
        <taxon>Gammaproteobacteria</taxon>
        <taxon>Pseudomonadales</taxon>
        <taxon>Pseudomonadaceae</taxon>
        <taxon>Pseudomonas</taxon>
    </lineage>
</organism>
<dbReference type="Proteomes" id="UP000552560">
    <property type="component" value="Unassembled WGS sequence"/>
</dbReference>
<dbReference type="EMBL" id="JAAQWE010000016">
    <property type="protein sequence ID" value="NMX98395.1"/>
    <property type="molecule type" value="Genomic_DNA"/>
</dbReference>
<feature type="transmembrane region" description="Helical" evidence="1">
    <location>
        <begin position="194"/>
        <end position="215"/>
    </location>
</feature>
<feature type="transmembrane region" description="Helical" evidence="1">
    <location>
        <begin position="21"/>
        <end position="39"/>
    </location>
</feature>